<evidence type="ECO:0000313" key="4">
    <source>
        <dbReference type="EMBL" id="QRV02376.1"/>
    </source>
</evidence>
<feature type="signal peptide" evidence="3">
    <location>
        <begin position="1"/>
        <end position="27"/>
    </location>
</feature>
<keyword evidence="5" id="KW-1185">Reference proteome</keyword>
<feature type="compositionally biased region" description="Low complexity" evidence="1">
    <location>
        <begin position="261"/>
        <end position="281"/>
    </location>
</feature>
<name>A0ABX7IGW8_9ACTO</name>
<sequence>MTFSHKIKAAGIATIAMLGLSSCQASAGVGIHEDGRATIAIEFHDSYGILAQEKISSCEDLLSASLEQLKNDPQTAEIPSGAIDLLLEQVTITELESDDELACRADFETPDSIVDGEIVKETADTFIVDGRINDSEDLPAGLGFLINMLDVRLVVATPGPIIQAEGAKIVGNRAVYDSLPYLIEHGVYLEGQKHGTDSFSDLFMPASSAGLPLWAWMAIGFGIAGLIGFFVFFTMRKKEPVSSPAELSTYGYEVNLASASTPAQAATQQPATAQPSTTQPTEEFSNEDLI</sequence>
<feature type="chain" id="PRO_5047191697" description="DUF3153 domain-containing protein" evidence="3">
    <location>
        <begin position="28"/>
        <end position="290"/>
    </location>
</feature>
<proteinExistence type="predicted"/>
<keyword evidence="2" id="KW-0812">Transmembrane</keyword>
<feature type="transmembrane region" description="Helical" evidence="2">
    <location>
        <begin position="213"/>
        <end position="233"/>
    </location>
</feature>
<reference evidence="4 5" key="1">
    <citation type="submission" date="2021-02" db="EMBL/GenBank/DDBJ databases">
        <title>Complete Genome Sequence of Arcanobacterium phocisimile strain DSM 26142T from a harbour seal.</title>
        <authorList>
            <person name="Borowiak M."/>
            <person name="Alssahen M."/>
            <person name="Malorny B."/>
            <person name="Laemmler C."/>
            <person name="Siebert U."/>
            <person name="Ploetz M."/>
            <person name="Abdulmawjood A."/>
        </authorList>
    </citation>
    <scope>NUCLEOTIDE SEQUENCE [LARGE SCALE GENOMIC DNA]</scope>
    <source>
        <strain evidence="4 5">DSM 26142</strain>
    </source>
</reference>
<evidence type="ECO:0000313" key="5">
    <source>
        <dbReference type="Proteomes" id="UP000602653"/>
    </source>
</evidence>
<accession>A0ABX7IGW8</accession>
<gene>
    <name evidence="4" type="ORF">JTE88_01015</name>
</gene>
<dbReference type="EMBL" id="CP070228">
    <property type="protein sequence ID" value="QRV02376.1"/>
    <property type="molecule type" value="Genomic_DNA"/>
</dbReference>
<keyword evidence="3" id="KW-0732">Signal</keyword>
<evidence type="ECO:0000256" key="3">
    <source>
        <dbReference type="SAM" id="SignalP"/>
    </source>
</evidence>
<dbReference type="RefSeq" id="WP_204424801.1">
    <property type="nucleotide sequence ID" value="NZ_CP070228.1"/>
</dbReference>
<keyword evidence="2" id="KW-0472">Membrane</keyword>
<evidence type="ECO:0000256" key="1">
    <source>
        <dbReference type="SAM" id="MobiDB-lite"/>
    </source>
</evidence>
<evidence type="ECO:0008006" key="6">
    <source>
        <dbReference type="Google" id="ProtNLM"/>
    </source>
</evidence>
<dbReference type="Proteomes" id="UP000602653">
    <property type="component" value="Chromosome"/>
</dbReference>
<feature type="region of interest" description="Disordered" evidence="1">
    <location>
        <begin position="261"/>
        <end position="290"/>
    </location>
</feature>
<evidence type="ECO:0000256" key="2">
    <source>
        <dbReference type="SAM" id="Phobius"/>
    </source>
</evidence>
<organism evidence="4 5">
    <name type="scientific">Arcanobacterium phocisimile</name>
    <dbReference type="NCBI Taxonomy" id="1302235"/>
    <lineage>
        <taxon>Bacteria</taxon>
        <taxon>Bacillati</taxon>
        <taxon>Actinomycetota</taxon>
        <taxon>Actinomycetes</taxon>
        <taxon>Actinomycetales</taxon>
        <taxon>Actinomycetaceae</taxon>
        <taxon>Arcanobacterium</taxon>
    </lineage>
</organism>
<dbReference type="PROSITE" id="PS51257">
    <property type="entry name" value="PROKAR_LIPOPROTEIN"/>
    <property type="match status" value="1"/>
</dbReference>
<keyword evidence="2" id="KW-1133">Transmembrane helix</keyword>
<protein>
    <recommendedName>
        <fullName evidence="6">DUF3153 domain-containing protein</fullName>
    </recommendedName>
</protein>